<dbReference type="AlphaFoldDB" id="A0A1W6N2G7"/>
<organism evidence="2 3">
    <name type="scientific">Methylocystis bryophila</name>
    <dbReference type="NCBI Taxonomy" id="655015"/>
    <lineage>
        <taxon>Bacteria</taxon>
        <taxon>Pseudomonadati</taxon>
        <taxon>Pseudomonadota</taxon>
        <taxon>Alphaproteobacteria</taxon>
        <taxon>Hyphomicrobiales</taxon>
        <taxon>Methylocystaceae</taxon>
        <taxon>Methylocystis</taxon>
    </lineage>
</organism>
<proteinExistence type="predicted"/>
<feature type="region of interest" description="Disordered" evidence="1">
    <location>
        <begin position="12"/>
        <end position="36"/>
    </location>
</feature>
<feature type="compositionally biased region" description="Low complexity" evidence="1">
    <location>
        <begin position="17"/>
        <end position="26"/>
    </location>
</feature>
<dbReference type="KEGG" id="mbry:B1812_22095"/>
<keyword evidence="2" id="KW-0614">Plasmid</keyword>
<evidence type="ECO:0000256" key="1">
    <source>
        <dbReference type="SAM" id="MobiDB-lite"/>
    </source>
</evidence>
<accession>A0A1W6N2G7</accession>
<geneLocation type="plasmid" evidence="2 3">
    <name>p1</name>
</geneLocation>
<name>A0A1W6N2G7_9HYPH</name>
<dbReference type="EMBL" id="CP019949">
    <property type="protein sequence ID" value="ARN83966.1"/>
    <property type="molecule type" value="Genomic_DNA"/>
</dbReference>
<reference evidence="2 3" key="1">
    <citation type="submission" date="2017-02" db="EMBL/GenBank/DDBJ databases">
        <authorList>
            <person name="Peterson S.W."/>
        </authorList>
    </citation>
    <scope>NUCLEOTIDE SEQUENCE [LARGE SCALE GENOMIC DNA]</scope>
    <source>
        <strain evidence="2 3">S285</strain>
        <plasmid evidence="3">Plasmid p1</plasmid>
    </source>
</reference>
<evidence type="ECO:0000313" key="2">
    <source>
        <dbReference type="EMBL" id="ARN83966.1"/>
    </source>
</evidence>
<evidence type="ECO:0000313" key="3">
    <source>
        <dbReference type="Proteomes" id="UP000193978"/>
    </source>
</evidence>
<feature type="region of interest" description="Disordered" evidence="1">
    <location>
        <begin position="115"/>
        <end position="138"/>
    </location>
</feature>
<sequence>MRHIVRPFKIEFKSRSSRSTPMRSPTGGDVGKDRATPALKNADVFLAGGPGRTKVPEAAMKAAQAVFRRTSSLAPAPEAIPALNVPVGRVLPSLIENGGVLAVRPAVVDQKAARSRAARKAKAGSPARPSRSPVPPEYGVVLDQPIQVATKIVPETPTAALDWERRSARKRRLLDAELKAGEKWKRRLCKAAR</sequence>
<gene>
    <name evidence="2" type="ORF">B1812_22095</name>
</gene>
<protein>
    <submittedName>
        <fullName evidence="2">Uncharacterized protein</fullName>
    </submittedName>
</protein>
<dbReference type="Proteomes" id="UP000193978">
    <property type="component" value="Plasmid p1"/>
</dbReference>
<keyword evidence="3" id="KW-1185">Reference proteome</keyword>